<sequence>MARFLVFLLLLNLMAGFSTLPAAVYGDTVPVLSIDGGGIKGIIPAVILEYLESAIQKVSNDKNARVADYYDVVAGTSAGGLMTAMLTAPNPNNPKRPLFTAKEIVEFYKKECPHIFNGSEITMHATLMIQTKKSPELNALLSDIAISTSAAPTYLPSYNFKNGDAEFNMIDGAAFADNPAFVALDEVLQSQQGKKDTKFLLLSIGTGIQETKGWNATEAKRWSAKLDTLDEAKDEILESLEIAGKQLLKEAAKRMNTITFEPENINITNAEALDRLAETLYKLKQQRLGKISSLEMKKSQKILKKKATWFAFM</sequence>
<comment type="caution">
    <text evidence="1">The sequence shown here is derived from an EMBL/GenBank/DDBJ whole genome shotgun (WGS) entry which is preliminary data.</text>
</comment>
<organism evidence="1 2">
    <name type="scientific">Bauhinia variegata</name>
    <name type="common">Purple orchid tree</name>
    <name type="synonym">Phanera variegata</name>
    <dbReference type="NCBI Taxonomy" id="167791"/>
    <lineage>
        <taxon>Eukaryota</taxon>
        <taxon>Viridiplantae</taxon>
        <taxon>Streptophyta</taxon>
        <taxon>Embryophyta</taxon>
        <taxon>Tracheophyta</taxon>
        <taxon>Spermatophyta</taxon>
        <taxon>Magnoliopsida</taxon>
        <taxon>eudicotyledons</taxon>
        <taxon>Gunneridae</taxon>
        <taxon>Pentapetalae</taxon>
        <taxon>rosids</taxon>
        <taxon>fabids</taxon>
        <taxon>Fabales</taxon>
        <taxon>Fabaceae</taxon>
        <taxon>Cercidoideae</taxon>
        <taxon>Cercideae</taxon>
        <taxon>Bauhiniinae</taxon>
        <taxon>Bauhinia</taxon>
    </lineage>
</organism>
<reference evidence="1 2" key="1">
    <citation type="journal article" date="2022" name="DNA Res.">
        <title>Chromosomal-level genome assembly of the orchid tree Bauhinia variegata (Leguminosae; Cercidoideae) supports the allotetraploid origin hypothesis of Bauhinia.</title>
        <authorList>
            <person name="Zhong Y."/>
            <person name="Chen Y."/>
            <person name="Zheng D."/>
            <person name="Pang J."/>
            <person name="Liu Y."/>
            <person name="Luo S."/>
            <person name="Meng S."/>
            <person name="Qian L."/>
            <person name="Wei D."/>
            <person name="Dai S."/>
            <person name="Zhou R."/>
        </authorList>
    </citation>
    <scope>NUCLEOTIDE SEQUENCE [LARGE SCALE GENOMIC DNA]</scope>
    <source>
        <strain evidence="1">BV-YZ2020</strain>
    </source>
</reference>
<dbReference type="Proteomes" id="UP000828941">
    <property type="component" value="Chromosome 2"/>
</dbReference>
<evidence type="ECO:0000313" key="1">
    <source>
        <dbReference type="EMBL" id="KAI4354686.1"/>
    </source>
</evidence>
<accession>A0ACB9Q1L3</accession>
<evidence type="ECO:0000313" key="2">
    <source>
        <dbReference type="Proteomes" id="UP000828941"/>
    </source>
</evidence>
<gene>
    <name evidence="1" type="ORF">L6164_003533</name>
</gene>
<name>A0ACB9Q1L3_BAUVA</name>
<keyword evidence="2" id="KW-1185">Reference proteome</keyword>
<proteinExistence type="predicted"/>
<dbReference type="EMBL" id="CM039427">
    <property type="protein sequence ID" value="KAI4354686.1"/>
    <property type="molecule type" value="Genomic_DNA"/>
</dbReference>
<protein>
    <submittedName>
        <fullName evidence="1">Uncharacterized protein</fullName>
    </submittedName>
</protein>